<evidence type="ECO:0000259" key="6">
    <source>
        <dbReference type="Pfam" id="PF04357"/>
    </source>
</evidence>
<protein>
    <recommendedName>
        <fullName evidence="6">Translocation and assembly module TamB C-terminal domain-containing protein</fullName>
    </recommendedName>
</protein>
<dbReference type="Proteomes" id="UP000435357">
    <property type="component" value="Unassembled WGS sequence"/>
</dbReference>
<reference evidence="7 8" key="1">
    <citation type="submission" date="2019-09" db="EMBL/GenBank/DDBJ databases">
        <title>Genomes of Cryomorphaceae.</title>
        <authorList>
            <person name="Bowman J.P."/>
        </authorList>
    </citation>
    <scope>NUCLEOTIDE SEQUENCE [LARGE SCALE GENOMIC DNA]</scope>
    <source>
        <strain evidence="7 8">KCTC 52047</strain>
    </source>
</reference>
<keyword evidence="4 5" id="KW-0472">Membrane</keyword>
<dbReference type="GO" id="GO:0009306">
    <property type="term" value="P:protein secretion"/>
    <property type="evidence" value="ECO:0007669"/>
    <property type="project" value="InterPro"/>
</dbReference>
<evidence type="ECO:0000256" key="5">
    <source>
        <dbReference type="SAM" id="Phobius"/>
    </source>
</evidence>
<dbReference type="GO" id="GO:0005886">
    <property type="term" value="C:plasma membrane"/>
    <property type="evidence" value="ECO:0007669"/>
    <property type="project" value="InterPro"/>
</dbReference>
<gene>
    <name evidence="7" type="ORF">F3059_04460</name>
</gene>
<dbReference type="InterPro" id="IPR007452">
    <property type="entry name" value="TamB_C"/>
</dbReference>
<evidence type="ECO:0000313" key="8">
    <source>
        <dbReference type="Proteomes" id="UP000435357"/>
    </source>
</evidence>
<name>A0A6N6M671_9FLAO</name>
<dbReference type="Pfam" id="PF04357">
    <property type="entry name" value="TamB"/>
    <property type="match status" value="1"/>
</dbReference>
<organism evidence="7 8">
    <name type="scientific">Salibacter halophilus</name>
    <dbReference type="NCBI Taxonomy" id="1803916"/>
    <lineage>
        <taxon>Bacteria</taxon>
        <taxon>Pseudomonadati</taxon>
        <taxon>Bacteroidota</taxon>
        <taxon>Flavobacteriia</taxon>
        <taxon>Flavobacteriales</taxon>
        <taxon>Salibacteraceae</taxon>
        <taxon>Salibacter</taxon>
    </lineage>
</organism>
<feature type="transmembrane region" description="Helical" evidence="5">
    <location>
        <begin position="16"/>
        <end position="37"/>
    </location>
</feature>
<dbReference type="PANTHER" id="PTHR36985:SF1">
    <property type="entry name" value="TRANSLOCATION AND ASSEMBLY MODULE SUBUNIT TAMB"/>
    <property type="match status" value="1"/>
</dbReference>
<dbReference type="OrthoDB" id="680700at2"/>
<sequence length="1521" mass="170201">MVRNNLKVGKNMKRALKWLTGLIGLLVLFLVVLYVLLITPPGQTFVTQKIASYAKSNYGIDLSVRAVDISFFDHVILEGVQVNDDQNDTLLYAGSLDVGVWDLSFKKTQNALNIRYFQADSLRFYLTQQEGDTTTNLNHLLNKLPQSEPDTTSGKPFTFTAGEIHVTNSQFKYRDFNVLRSDSGIDWSHLNLSKLNLSVIDFSLDGDTILGDIQNLQLADWSGFEVERFAGNAHFSPKKTEVEDLAIKTPNSDLNFDLLFSYNDLAAYSDFINSVKMTGDFAPSTLNFADIAYFAPTLTGWRDTIRLSGKVRGKVSNLKADDMDIRFGKSSHLLGDINMNGLPDFENTFMMVDLKQLSTNRSDLQTISIPPYGSDQKLQVPAEIGRMGNMQFTGNFTGFVSDFVANGKLKTRLGILETDIKLAQNENEVFTYSGELISKKFDLGRLVDAKQTVGKISLVADVKGKEFDPEKLDAELDGNIQEVEFMGYNYNDILLGGRFTNKMFRGNFSVNDTNLAMEFRGLISMRDTTEIRAEARIIKAYPVRLNWMEKDSSFFVSGAVNANFKGNSIDDVLGKVVVDSVTVAEKEKMATLKQIEFSARTNASGKTLRLSSENLDAKVNGQFNFAELPDALNYMFYEVMPSAYSEPVERPEEDEQFELTVELSEFSKFSKILVPQITVMDSFYFGSNFDLNNKLLNFDLKTGFLEISGLGIQPVSATYRQTSNEVNFDLSSRKIAFSDSAWAKNFKISANAQKDSAIVSVDWNNEQEDKNYKGDLNLQGNVVGPKELKVVFENSYFTLADTLWKVPENSFVRIDHDTVVIKDFKFYHESQGLSLNGRISPNPKDSIVLEGDRIDLRLFNLLLAPYSIELGGELNGEVSANDLYETPMIYGDMTIDELFINDVGLGDASLVSRYRSGNNDIEIDAGFEKKGTHLMDLTGFIYPQKSDSAIDLNLSLKSLPVSFTEPFLDDFITDLSGSLSGNVNISGKTSAPKMSGGLTLKDFSSQVDYLNTTYSIEKGEFFIDDGIFGADLLKIKDEEGRVAQSNISIIHNNFSNFNYDIWITTPEGFKVLNTKEEDNELFYGTANLNKGSSVTLETRSRGNIQLTVNAGTGDNTAIFLPLTGSESVNESDYVTFIDRDSQRVEVNPVKEANIKQGFILDIDLDVSENAMVQLIFDKSVGDLIEARGEGNISIDIDEYGNFEIFGTYEINKGSYLFTLKDLINKRFTIKPGSFISWNGDPMKGQANITAVYSLRTNLYDLNLPVTADTNELKRRVPVDLLLNMTGDYTNPDLTFDFDLPEKYADIESILSNMETGDKNKQVFSLLILNKFVAYGSGGPGGGTNNALGKNSFELLSNQLSNWLSQISDEFDIGVNYRPGDQISSEEVEVALSTQLLNDRVVLETNVGVQGDNPSTNRDGSQIIGDFLLEYKISEDGSVRSKVFNRSNTYNPAYENQAPYTQGVGISYQEDFATWEHLVCQIRRRFMSEEEKKKLDCDDYVRQKARLRKEKNKAAEEENEEE</sequence>
<evidence type="ECO:0000256" key="2">
    <source>
        <dbReference type="ARBA" id="ARBA00022692"/>
    </source>
</evidence>
<comment type="caution">
    <text evidence="7">The sequence shown here is derived from an EMBL/GenBank/DDBJ whole genome shotgun (WGS) entry which is preliminary data.</text>
</comment>
<keyword evidence="2 5" id="KW-0812">Transmembrane</keyword>
<dbReference type="PANTHER" id="PTHR36985">
    <property type="entry name" value="TRANSLOCATION AND ASSEMBLY MODULE SUBUNIT TAMB"/>
    <property type="match status" value="1"/>
</dbReference>
<evidence type="ECO:0000256" key="1">
    <source>
        <dbReference type="ARBA" id="ARBA00004167"/>
    </source>
</evidence>
<feature type="domain" description="Translocation and assembly module TamB C-terminal" evidence="6">
    <location>
        <begin position="1036"/>
        <end position="1471"/>
    </location>
</feature>
<comment type="subcellular location">
    <subcellularLocation>
        <location evidence="1">Membrane</location>
        <topology evidence="1">Single-pass membrane protein</topology>
    </subcellularLocation>
</comment>
<keyword evidence="3 5" id="KW-1133">Transmembrane helix</keyword>
<evidence type="ECO:0000256" key="3">
    <source>
        <dbReference type="ARBA" id="ARBA00022989"/>
    </source>
</evidence>
<proteinExistence type="predicted"/>
<evidence type="ECO:0000313" key="7">
    <source>
        <dbReference type="EMBL" id="KAB1065213.1"/>
    </source>
</evidence>
<accession>A0A6N6M671</accession>
<dbReference type="EMBL" id="WACR01000003">
    <property type="protein sequence ID" value="KAB1065213.1"/>
    <property type="molecule type" value="Genomic_DNA"/>
</dbReference>
<evidence type="ECO:0000256" key="4">
    <source>
        <dbReference type="ARBA" id="ARBA00023136"/>
    </source>
</evidence>
<keyword evidence="8" id="KW-1185">Reference proteome</keyword>